<organism evidence="7 8">
    <name type="scientific">Halarcobacter mediterraneus</name>
    <dbReference type="NCBI Taxonomy" id="2023153"/>
    <lineage>
        <taxon>Bacteria</taxon>
        <taxon>Pseudomonadati</taxon>
        <taxon>Campylobacterota</taxon>
        <taxon>Epsilonproteobacteria</taxon>
        <taxon>Campylobacterales</taxon>
        <taxon>Arcobacteraceae</taxon>
        <taxon>Halarcobacter</taxon>
    </lineage>
</organism>
<feature type="transmembrane region" description="Helical" evidence="5">
    <location>
        <begin position="84"/>
        <end position="103"/>
    </location>
</feature>
<dbReference type="Pfam" id="PF01740">
    <property type="entry name" value="STAS"/>
    <property type="match status" value="1"/>
</dbReference>
<dbReference type="GO" id="GO:0055085">
    <property type="term" value="P:transmembrane transport"/>
    <property type="evidence" value="ECO:0007669"/>
    <property type="project" value="InterPro"/>
</dbReference>
<evidence type="ECO:0000256" key="1">
    <source>
        <dbReference type="ARBA" id="ARBA00004141"/>
    </source>
</evidence>
<dbReference type="PROSITE" id="PS50801">
    <property type="entry name" value="STAS"/>
    <property type="match status" value="1"/>
</dbReference>
<dbReference type="InterPro" id="IPR001902">
    <property type="entry name" value="SLC26A/SulP_fam"/>
</dbReference>
<dbReference type="CDD" id="cd07042">
    <property type="entry name" value="STAS_SulP_like_sulfate_transporter"/>
    <property type="match status" value="1"/>
</dbReference>
<evidence type="ECO:0000259" key="6">
    <source>
        <dbReference type="PROSITE" id="PS50801"/>
    </source>
</evidence>
<keyword evidence="2 5" id="KW-0812">Transmembrane</keyword>
<keyword evidence="4 5" id="KW-0472">Membrane</keyword>
<feature type="transmembrane region" description="Helical" evidence="5">
    <location>
        <begin position="36"/>
        <end position="52"/>
    </location>
</feature>
<dbReference type="InterPro" id="IPR002645">
    <property type="entry name" value="STAS_dom"/>
</dbReference>
<evidence type="ECO:0000256" key="4">
    <source>
        <dbReference type="ARBA" id="ARBA00023136"/>
    </source>
</evidence>
<dbReference type="InterPro" id="IPR011547">
    <property type="entry name" value="SLC26A/SulP_dom"/>
</dbReference>
<protein>
    <submittedName>
        <fullName evidence="7">Sulfate permease</fullName>
    </submittedName>
</protein>
<sequence length="533" mass="57765">MTINTLKNDTLAGITAAVVALPLALAFGVASGAGAIAGLYGAIILGFFASLFGGTKTQISGPTGPMTVVTATAIVSFGNDFQSVFAVIFLSGLIQISFGIIKIGKWIKYIPYPVISGFMTGIGIIIIVLQINPFIGVDAFGSVIQTLIELPNSIKQTSSNSLIIASITLFIMLFTPKMISRYIPSALIALVLVTYFSIFMNYNIPTIGEIPMGLPEIVFPIYFDILHLSTIITLAITLALLGSIDSLLTSLVADSMTKTKHNPNKELIGQGIGNTICSFFGAIPGAGATMRTVINIKSGGTTQFSGIVHSLTLLLIVLILAPYASNIPLAVLSGILIKVGLDILDYKFLRLLTKVSRQDLLIMITVTLLTVFVDLIMAVGVGITFASIIAVYKVSKNTKIQTIYPKTNNGFDIDMEDKSIKIIKIKGSLFFGTASILDKRTDKVKERTKIIILDCLDIHVLDLSAIFTLEEVVKKLSEKNIKTILLLKVRDKKKVLKIDQNNTFKNIEIFSKIDNAVNTIQENRHKTSINRRI</sequence>
<dbReference type="Pfam" id="PF00916">
    <property type="entry name" value="Sulfate_transp"/>
    <property type="match status" value="1"/>
</dbReference>
<comment type="subcellular location">
    <subcellularLocation>
        <location evidence="1">Membrane</location>
        <topology evidence="1">Multi-pass membrane protein</topology>
    </subcellularLocation>
</comment>
<dbReference type="RefSeq" id="WP_129060395.1">
    <property type="nucleotide sequence ID" value="NZ_NXIE01000001.1"/>
</dbReference>
<dbReference type="SUPFAM" id="SSF52091">
    <property type="entry name" value="SpoIIaa-like"/>
    <property type="match status" value="1"/>
</dbReference>
<feature type="transmembrane region" description="Helical" evidence="5">
    <location>
        <begin position="115"/>
        <end position="137"/>
    </location>
</feature>
<gene>
    <name evidence="7" type="ORF">CP965_02205</name>
</gene>
<evidence type="ECO:0000256" key="5">
    <source>
        <dbReference type="SAM" id="Phobius"/>
    </source>
</evidence>
<keyword evidence="8" id="KW-1185">Reference proteome</keyword>
<dbReference type="OrthoDB" id="9771198at2"/>
<feature type="transmembrane region" description="Helical" evidence="5">
    <location>
        <begin position="182"/>
        <end position="201"/>
    </location>
</feature>
<dbReference type="AlphaFoldDB" id="A0A4Q1AVS1"/>
<reference evidence="7 8" key="1">
    <citation type="submission" date="2017-09" db="EMBL/GenBank/DDBJ databases">
        <title>Genomics of the genus Arcobacter.</title>
        <authorList>
            <person name="Perez-Cataluna A."/>
            <person name="Figueras M.J."/>
            <person name="Salas-Masso N."/>
        </authorList>
    </citation>
    <scope>NUCLEOTIDE SEQUENCE [LARGE SCALE GENOMIC DNA]</scope>
    <source>
        <strain evidence="7 8">F156-34</strain>
    </source>
</reference>
<dbReference type="Proteomes" id="UP000289718">
    <property type="component" value="Unassembled WGS sequence"/>
</dbReference>
<feature type="transmembrane region" description="Helical" evidence="5">
    <location>
        <begin position="304"/>
        <end position="323"/>
    </location>
</feature>
<accession>A0A4Q1AVS1</accession>
<dbReference type="InterPro" id="IPR036513">
    <property type="entry name" value="STAS_dom_sf"/>
</dbReference>
<proteinExistence type="predicted"/>
<name>A0A4Q1AVS1_9BACT</name>
<feature type="transmembrane region" description="Helical" evidence="5">
    <location>
        <begin position="221"/>
        <end position="241"/>
    </location>
</feature>
<dbReference type="EMBL" id="NXIE01000001">
    <property type="protein sequence ID" value="RXK14284.1"/>
    <property type="molecule type" value="Genomic_DNA"/>
</dbReference>
<dbReference type="PANTHER" id="PTHR11814">
    <property type="entry name" value="SULFATE TRANSPORTER"/>
    <property type="match status" value="1"/>
</dbReference>
<dbReference type="Gene3D" id="3.30.750.24">
    <property type="entry name" value="STAS domain"/>
    <property type="match status" value="1"/>
</dbReference>
<evidence type="ECO:0000256" key="3">
    <source>
        <dbReference type="ARBA" id="ARBA00022989"/>
    </source>
</evidence>
<feature type="domain" description="STAS" evidence="6">
    <location>
        <begin position="419"/>
        <end position="520"/>
    </location>
</feature>
<keyword evidence="3 5" id="KW-1133">Transmembrane helix</keyword>
<evidence type="ECO:0000313" key="8">
    <source>
        <dbReference type="Proteomes" id="UP000289718"/>
    </source>
</evidence>
<evidence type="ECO:0000313" key="7">
    <source>
        <dbReference type="EMBL" id="RXK14284.1"/>
    </source>
</evidence>
<feature type="transmembrane region" description="Helical" evidence="5">
    <location>
        <begin position="360"/>
        <end position="392"/>
    </location>
</feature>
<dbReference type="GO" id="GO:0016020">
    <property type="term" value="C:membrane"/>
    <property type="evidence" value="ECO:0007669"/>
    <property type="project" value="UniProtKB-SubCell"/>
</dbReference>
<comment type="caution">
    <text evidence="7">The sequence shown here is derived from an EMBL/GenBank/DDBJ whole genome shotgun (WGS) entry which is preliminary data.</text>
</comment>
<evidence type="ECO:0000256" key="2">
    <source>
        <dbReference type="ARBA" id="ARBA00022692"/>
    </source>
</evidence>